<dbReference type="InterPro" id="IPR029787">
    <property type="entry name" value="Nucleotide_cyclase"/>
</dbReference>
<dbReference type="PANTHER" id="PTHR45138:SF9">
    <property type="entry name" value="DIGUANYLATE CYCLASE DGCM-RELATED"/>
    <property type="match status" value="1"/>
</dbReference>
<dbReference type="PROSITE" id="PS50887">
    <property type="entry name" value="GGDEF"/>
    <property type="match status" value="1"/>
</dbReference>
<keyword evidence="1" id="KW-1133">Transmembrane helix</keyword>
<dbReference type="AlphaFoldDB" id="A0A4Q0I637"/>
<protein>
    <submittedName>
        <fullName evidence="3">GGDEF domain-containing protein</fullName>
    </submittedName>
</protein>
<dbReference type="NCBIfam" id="TIGR00254">
    <property type="entry name" value="GGDEF"/>
    <property type="match status" value="1"/>
</dbReference>
<feature type="domain" description="GGDEF" evidence="2">
    <location>
        <begin position="223"/>
        <end position="358"/>
    </location>
</feature>
<dbReference type="Gene3D" id="3.30.70.270">
    <property type="match status" value="1"/>
</dbReference>
<accession>A0A4Q0I637</accession>
<dbReference type="GO" id="GO:0052621">
    <property type="term" value="F:diguanylate cyclase activity"/>
    <property type="evidence" value="ECO:0007669"/>
    <property type="project" value="TreeGrafter"/>
</dbReference>
<feature type="transmembrane region" description="Helical" evidence="1">
    <location>
        <begin position="81"/>
        <end position="99"/>
    </location>
</feature>
<feature type="transmembrane region" description="Helical" evidence="1">
    <location>
        <begin position="51"/>
        <end position="69"/>
    </location>
</feature>
<comment type="caution">
    <text evidence="3">The sequence shown here is derived from an EMBL/GenBank/DDBJ whole genome shotgun (WGS) entry which is preliminary data.</text>
</comment>
<dbReference type="Pfam" id="PF00990">
    <property type="entry name" value="GGDEF"/>
    <property type="match status" value="1"/>
</dbReference>
<feature type="transmembrane region" description="Helical" evidence="1">
    <location>
        <begin position="105"/>
        <end position="121"/>
    </location>
</feature>
<dbReference type="Proteomes" id="UP000289166">
    <property type="component" value="Unassembled WGS sequence"/>
</dbReference>
<dbReference type="SUPFAM" id="SSF55073">
    <property type="entry name" value="Nucleotide cyclase"/>
    <property type="match status" value="1"/>
</dbReference>
<evidence type="ECO:0000259" key="2">
    <source>
        <dbReference type="PROSITE" id="PS50887"/>
    </source>
</evidence>
<evidence type="ECO:0000313" key="3">
    <source>
        <dbReference type="EMBL" id="RXE59718.1"/>
    </source>
</evidence>
<dbReference type="InterPro" id="IPR043128">
    <property type="entry name" value="Rev_trsase/Diguanyl_cyclase"/>
</dbReference>
<dbReference type="OrthoDB" id="9783388at2"/>
<feature type="transmembrane region" description="Helical" evidence="1">
    <location>
        <begin position="128"/>
        <end position="147"/>
    </location>
</feature>
<proteinExistence type="predicted"/>
<dbReference type="PANTHER" id="PTHR45138">
    <property type="entry name" value="REGULATORY COMPONENTS OF SENSORY TRANSDUCTION SYSTEM"/>
    <property type="match status" value="1"/>
</dbReference>
<feature type="transmembrane region" description="Helical" evidence="1">
    <location>
        <begin position="22"/>
        <end position="39"/>
    </location>
</feature>
<evidence type="ECO:0000313" key="4">
    <source>
        <dbReference type="Proteomes" id="UP000289166"/>
    </source>
</evidence>
<dbReference type="CDD" id="cd01949">
    <property type="entry name" value="GGDEF"/>
    <property type="match status" value="1"/>
</dbReference>
<keyword evidence="1" id="KW-0472">Membrane</keyword>
<sequence length="376" mass="43857">MNDIINGFVKEKRVKGLRQQRSFIYFRWMTLLLIIPLFFLVSDYPQTEKSFWQTFFLAILYNGFLTLLYLFKKPNNLIKKLINLSFYFDVILICTFSYIFKGIDSDIYILLFFIIAYYGIGKDILSTINISVFSIIFYSLSSILVKADNIEQINFLKLAIRDFFILLTAYGVSIVILEVKKYDEMHKREFKLARTDKLTGLANRHMLDQKLEEEALYCEYSKKPLNILMFDIDNFKKFNDAYGHVWGDKLLATFGGIIMQSIRKTDIPVRYGGEEFLILIRDLDLEQAKSVGDRIRRQLEKQNLFVGEGQKMAKVTVSCGIAQFPVHSDDIKKVVDYADRALYYAKEIGKNIVVSYDEIGKLREAVQVDMDTYLSK</sequence>
<feature type="transmembrane region" description="Helical" evidence="1">
    <location>
        <begin position="159"/>
        <end position="179"/>
    </location>
</feature>
<dbReference type="EMBL" id="RLII01000004">
    <property type="protein sequence ID" value="RXE59718.1"/>
    <property type="molecule type" value="Genomic_DNA"/>
</dbReference>
<dbReference type="RefSeq" id="WP_069193594.1">
    <property type="nucleotide sequence ID" value="NZ_RLII01000004.1"/>
</dbReference>
<keyword evidence="1" id="KW-0812">Transmembrane</keyword>
<dbReference type="SMART" id="SM00267">
    <property type="entry name" value="GGDEF"/>
    <property type="match status" value="1"/>
</dbReference>
<dbReference type="FunFam" id="3.30.70.270:FF:000001">
    <property type="entry name" value="Diguanylate cyclase domain protein"/>
    <property type="match status" value="1"/>
</dbReference>
<keyword evidence="4" id="KW-1185">Reference proteome</keyword>
<dbReference type="InterPro" id="IPR050469">
    <property type="entry name" value="Diguanylate_Cyclase"/>
</dbReference>
<dbReference type="InterPro" id="IPR000160">
    <property type="entry name" value="GGDEF_dom"/>
</dbReference>
<gene>
    <name evidence="3" type="ORF">EFD62_05210</name>
</gene>
<evidence type="ECO:0000256" key="1">
    <source>
        <dbReference type="SAM" id="Phobius"/>
    </source>
</evidence>
<name>A0A4Q0I637_9FIRM</name>
<organism evidence="3 4">
    <name type="scientific">Acetivibrio mesophilus</name>
    <dbReference type="NCBI Taxonomy" id="2487273"/>
    <lineage>
        <taxon>Bacteria</taxon>
        <taxon>Bacillati</taxon>
        <taxon>Bacillota</taxon>
        <taxon>Clostridia</taxon>
        <taxon>Eubacteriales</taxon>
        <taxon>Oscillospiraceae</taxon>
        <taxon>Acetivibrio</taxon>
    </lineage>
</organism>
<reference evidence="4" key="1">
    <citation type="submission" date="2018-11" db="EMBL/GenBank/DDBJ databases">
        <title>Genome sequencing of a novel mesophilic and cellulolytic organism within the genus Hungateiclostridium.</title>
        <authorList>
            <person name="Rettenmaier R."/>
            <person name="Liebl W."/>
            <person name="Zverlov V."/>
        </authorList>
    </citation>
    <scope>NUCLEOTIDE SEQUENCE [LARGE SCALE GENOMIC DNA]</scope>
    <source>
        <strain evidence="4">N2K1</strain>
    </source>
</reference>